<sequence>MPASIATARRLLAQAAALGLLVHALFLPISIAGMQIGLAVSLSALVLLRLSGARGLWSRSALDLPILLFCGAAVLATAVAAAAGLPPVDWASTLGWRSALSPLLVVSVAAVPYAVPDAFGGTPREASRRLALGALGLWAAAALLPSVIAFAQYRTGLDPWFAIGMRPRPIVAPAPKYPGHFAAMGFFTWYQRLAHNLTPPALLAAALALHPGLPVRWRRFLGLAAALACAAVLLTLSRAAWFALFAGLALLAVARGGRAARIGVPAALAGALLLGLAQPALRARLLHLGDAESTGDRKLIWSVCAAVVEDHPLTGVGFGSLPRRAIPYWDRISPGWTLRAWCHDSFFSAWAEGGPLLFLAVLLYWLLLLRAFARWGRAGGPVSRAAAAGGLAAAGAMLLNSLGHDLFYASESMYGLGFALGIAAALARPEVSGDAPGGEGA</sequence>
<dbReference type="Pfam" id="PF04932">
    <property type="entry name" value="Wzy_C"/>
    <property type="match status" value="1"/>
</dbReference>
<accession>A0ABN6N1R3</accession>
<keyword evidence="3 5" id="KW-1133">Transmembrane helix</keyword>
<evidence type="ECO:0000256" key="2">
    <source>
        <dbReference type="ARBA" id="ARBA00022692"/>
    </source>
</evidence>
<evidence type="ECO:0000256" key="1">
    <source>
        <dbReference type="ARBA" id="ARBA00004141"/>
    </source>
</evidence>
<dbReference type="InterPro" id="IPR051533">
    <property type="entry name" value="WaaL-like"/>
</dbReference>
<evidence type="ECO:0000256" key="3">
    <source>
        <dbReference type="ARBA" id="ARBA00022989"/>
    </source>
</evidence>
<dbReference type="RefSeq" id="WP_248343759.1">
    <property type="nucleotide sequence ID" value="NZ_AP025592.1"/>
</dbReference>
<feature type="transmembrane region" description="Helical" evidence="5">
    <location>
        <begin position="131"/>
        <end position="151"/>
    </location>
</feature>
<protein>
    <recommendedName>
        <fullName evidence="6">O-antigen ligase-related domain-containing protein</fullName>
    </recommendedName>
</protein>
<evidence type="ECO:0000259" key="6">
    <source>
        <dbReference type="Pfam" id="PF04932"/>
    </source>
</evidence>
<feature type="transmembrane region" description="Helical" evidence="5">
    <location>
        <begin position="262"/>
        <end position="281"/>
    </location>
</feature>
<keyword evidence="2 5" id="KW-0812">Transmembrane</keyword>
<dbReference type="PANTHER" id="PTHR37422">
    <property type="entry name" value="TEICHURONIC ACID BIOSYNTHESIS PROTEIN TUAE"/>
    <property type="match status" value="1"/>
</dbReference>
<organism evidence="7 8">
    <name type="scientific">Anaeromyxobacter paludicola</name>
    <dbReference type="NCBI Taxonomy" id="2918171"/>
    <lineage>
        <taxon>Bacteria</taxon>
        <taxon>Pseudomonadati</taxon>
        <taxon>Myxococcota</taxon>
        <taxon>Myxococcia</taxon>
        <taxon>Myxococcales</taxon>
        <taxon>Cystobacterineae</taxon>
        <taxon>Anaeromyxobacteraceae</taxon>
        <taxon>Anaeromyxobacter</taxon>
    </lineage>
</organism>
<reference evidence="8" key="1">
    <citation type="journal article" date="2022" name="Int. J. Syst. Evol. Microbiol.">
        <title>Anaeromyxobacter oryzae sp. nov., Anaeromyxobacter diazotrophicus sp. nov. and Anaeromyxobacter paludicola sp. nov., isolated from paddy soils.</title>
        <authorList>
            <person name="Itoh H."/>
            <person name="Xu Z."/>
            <person name="Mise K."/>
            <person name="Masuda Y."/>
            <person name="Ushijima N."/>
            <person name="Hayakawa C."/>
            <person name="Shiratori Y."/>
            <person name="Senoo K."/>
        </authorList>
    </citation>
    <scope>NUCLEOTIDE SEQUENCE [LARGE SCALE GENOMIC DNA]</scope>
    <source>
        <strain evidence="8">Red630</strain>
    </source>
</reference>
<gene>
    <name evidence="7" type="ORF">AMPC_02700</name>
</gene>
<evidence type="ECO:0000256" key="5">
    <source>
        <dbReference type="SAM" id="Phobius"/>
    </source>
</evidence>
<feature type="transmembrane region" description="Helical" evidence="5">
    <location>
        <begin position="356"/>
        <end position="373"/>
    </location>
</feature>
<feature type="domain" description="O-antigen ligase-related" evidence="6">
    <location>
        <begin position="223"/>
        <end position="361"/>
    </location>
</feature>
<evidence type="ECO:0000313" key="7">
    <source>
        <dbReference type="EMBL" id="BDG07157.1"/>
    </source>
</evidence>
<evidence type="ECO:0000313" key="8">
    <source>
        <dbReference type="Proteomes" id="UP001162734"/>
    </source>
</evidence>
<comment type="subcellular location">
    <subcellularLocation>
        <location evidence="1">Membrane</location>
        <topology evidence="1">Multi-pass membrane protein</topology>
    </subcellularLocation>
</comment>
<feature type="transmembrane region" description="Helical" evidence="5">
    <location>
        <begin position="64"/>
        <end position="87"/>
    </location>
</feature>
<evidence type="ECO:0000256" key="4">
    <source>
        <dbReference type="ARBA" id="ARBA00023136"/>
    </source>
</evidence>
<dbReference type="EMBL" id="AP025592">
    <property type="protein sequence ID" value="BDG07157.1"/>
    <property type="molecule type" value="Genomic_DNA"/>
</dbReference>
<feature type="transmembrane region" description="Helical" evidence="5">
    <location>
        <begin position="220"/>
        <end position="250"/>
    </location>
</feature>
<name>A0ABN6N1R3_9BACT</name>
<dbReference type="PANTHER" id="PTHR37422:SF13">
    <property type="entry name" value="LIPOPOLYSACCHARIDE BIOSYNTHESIS PROTEIN PA4999-RELATED"/>
    <property type="match status" value="1"/>
</dbReference>
<dbReference type="InterPro" id="IPR007016">
    <property type="entry name" value="O-antigen_ligase-rel_domated"/>
</dbReference>
<proteinExistence type="predicted"/>
<dbReference type="Proteomes" id="UP001162734">
    <property type="component" value="Chromosome"/>
</dbReference>
<feature type="transmembrane region" description="Helical" evidence="5">
    <location>
        <begin position="99"/>
        <end position="119"/>
    </location>
</feature>
<keyword evidence="4 5" id="KW-0472">Membrane</keyword>
<keyword evidence="8" id="KW-1185">Reference proteome</keyword>